<protein>
    <submittedName>
        <fullName evidence="3">NTGP5</fullName>
    </submittedName>
</protein>
<gene>
    <name evidence="3" type="primary">LOC102587538</name>
</gene>
<name>M1AG26_SOLTU</name>
<evidence type="ECO:0000256" key="1">
    <source>
        <dbReference type="SAM" id="Phobius"/>
    </source>
</evidence>
<evidence type="ECO:0000313" key="3">
    <source>
        <dbReference type="EnsemblPlants" id="PGSC0003DMT400022046"/>
    </source>
</evidence>
<dbReference type="InterPro" id="IPR039540">
    <property type="entry name" value="UBL3-like_ubiquitin_dom"/>
</dbReference>
<reference evidence="3" key="2">
    <citation type="submission" date="2015-06" db="UniProtKB">
        <authorList>
            <consortium name="EnsemblPlants"/>
        </authorList>
    </citation>
    <scope>IDENTIFICATION</scope>
    <source>
        <strain evidence="3">DM1-3 516 R44</strain>
    </source>
</reference>
<evidence type="ECO:0000259" key="2">
    <source>
        <dbReference type="Pfam" id="PF13881"/>
    </source>
</evidence>
<dbReference type="HOGENOM" id="CLU_2487775_0_0_1"/>
<accession>M1AG26</accession>
<dbReference type="Gene3D" id="3.10.20.90">
    <property type="entry name" value="Phosphatidylinositol 3-kinase Catalytic Subunit, Chain A, domain 1"/>
    <property type="match status" value="1"/>
</dbReference>
<dbReference type="EnsemblPlants" id="PGSC0003DMT400022047">
    <property type="protein sequence ID" value="PGSC0003DMT400022047"/>
    <property type="gene ID" value="PGSC0003DMG400008547"/>
</dbReference>
<feature type="domain" description="UBL3-like ubiquitin" evidence="2">
    <location>
        <begin position="6"/>
        <end position="44"/>
    </location>
</feature>
<keyword evidence="1" id="KW-0812">Transmembrane</keyword>
<dbReference type="OrthoDB" id="1043111at2759"/>
<dbReference type="SUPFAM" id="SSF54236">
    <property type="entry name" value="Ubiquitin-like"/>
    <property type="match status" value="1"/>
</dbReference>
<proteinExistence type="predicted"/>
<keyword evidence="1" id="KW-0472">Membrane</keyword>
<dbReference type="Gramene" id="PGSC0003DMT400022047">
    <property type="protein sequence ID" value="PGSC0003DMT400022047"/>
    <property type="gene ID" value="PGSC0003DMG400008547"/>
</dbReference>
<dbReference type="ExpressionAtlas" id="M1AG26">
    <property type="expression patterns" value="baseline and differential"/>
</dbReference>
<dbReference type="EnsemblPlants" id="PGSC0003DMT400022046">
    <property type="protein sequence ID" value="PGSC0003DMT400022046"/>
    <property type="gene ID" value="PGSC0003DMG400008547"/>
</dbReference>
<evidence type="ECO:0000313" key="4">
    <source>
        <dbReference type="Proteomes" id="UP000011115"/>
    </source>
</evidence>
<reference evidence="4" key="1">
    <citation type="journal article" date="2011" name="Nature">
        <title>Genome sequence and analysis of the tuber crop potato.</title>
        <authorList>
            <consortium name="The Potato Genome Sequencing Consortium"/>
        </authorList>
    </citation>
    <scope>NUCLEOTIDE SEQUENCE [LARGE SCALE GENOMIC DNA]</scope>
    <source>
        <strain evidence="4">cv. DM1-3 516 R44</strain>
    </source>
</reference>
<dbReference type="InterPro" id="IPR029071">
    <property type="entry name" value="Ubiquitin-like_domsf"/>
</dbReference>
<dbReference type="Pfam" id="PF13881">
    <property type="entry name" value="Rad60-SLD_2"/>
    <property type="match status" value="1"/>
</dbReference>
<dbReference type="InterPro" id="IPR040015">
    <property type="entry name" value="UBL3-like"/>
</dbReference>
<dbReference type="PANTHER" id="PTHR13169">
    <property type="entry name" value="UBIQUITIN-LIKE PROTEIN 3 HCG-1 PROTEIN"/>
    <property type="match status" value="1"/>
</dbReference>
<dbReference type="Proteomes" id="UP000011115">
    <property type="component" value="Unassembled WGS sequence"/>
</dbReference>
<keyword evidence="1" id="KW-1133">Transmembrane helix</keyword>
<dbReference type="PANTHER" id="PTHR13169:SF0">
    <property type="entry name" value="UBIQUITIN-LIKE PROTEIN 3"/>
    <property type="match status" value="1"/>
</dbReference>
<dbReference type="AlphaFoldDB" id="M1AG26"/>
<keyword evidence="4" id="KW-1185">Reference proteome</keyword>
<sequence length="87" mass="9627">MAVQELVEIKFRLADGSDIGPNKYASSTTVASLKDKLIAQWPKGCGISSLLYLIMCIYICVFMEFASFVAYFGALAIFNHYFVSSLV</sequence>
<dbReference type="Gramene" id="PGSC0003DMT400022046">
    <property type="protein sequence ID" value="PGSC0003DMT400022046"/>
    <property type="gene ID" value="PGSC0003DMG400008547"/>
</dbReference>
<feature type="transmembrane region" description="Helical" evidence="1">
    <location>
        <begin position="50"/>
        <end position="78"/>
    </location>
</feature>
<organism evidence="3 4">
    <name type="scientific">Solanum tuberosum</name>
    <name type="common">Potato</name>
    <dbReference type="NCBI Taxonomy" id="4113"/>
    <lineage>
        <taxon>Eukaryota</taxon>
        <taxon>Viridiplantae</taxon>
        <taxon>Streptophyta</taxon>
        <taxon>Embryophyta</taxon>
        <taxon>Tracheophyta</taxon>
        <taxon>Spermatophyta</taxon>
        <taxon>Magnoliopsida</taxon>
        <taxon>eudicotyledons</taxon>
        <taxon>Gunneridae</taxon>
        <taxon>Pentapetalae</taxon>
        <taxon>asterids</taxon>
        <taxon>lamiids</taxon>
        <taxon>Solanales</taxon>
        <taxon>Solanaceae</taxon>
        <taxon>Solanoideae</taxon>
        <taxon>Solaneae</taxon>
        <taxon>Solanum</taxon>
    </lineage>
</organism>